<evidence type="ECO:0000313" key="3">
    <source>
        <dbReference type="Proteomes" id="UP000231426"/>
    </source>
</evidence>
<reference evidence="3" key="1">
    <citation type="submission" date="2017-09" db="EMBL/GenBank/DDBJ databases">
        <title>Depth-based differentiation of microbial function through sediment-hosted aquifers and enrichment of novel symbionts in the deep terrestrial subsurface.</title>
        <authorList>
            <person name="Probst A.J."/>
            <person name="Ladd B."/>
            <person name="Jarett J.K."/>
            <person name="Geller-Mcgrath D.E."/>
            <person name="Sieber C.M.K."/>
            <person name="Emerson J.B."/>
            <person name="Anantharaman K."/>
            <person name="Thomas B.C."/>
            <person name="Malmstrom R."/>
            <person name="Stieglmeier M."/>
            <person name="Klingl A."/>
            <person name="Woyke T."/>
            <person name="Ryan C.M."/>
            <person name="Banfield J.F."/>
        </authorList>
    </citation>
    <scope>NUCLEOTIDE SEQUENCE [LARGE SCALE GENOMIC DNA]</scope>
</reference>
<dbReference type="EMBL" id="PFBV01000001">
    <property type="protein sequence ID" value="PIT88772.1"/>
    <property type="molecule type" value="Genomic_DNA"/>
</dbReference>
<dbReference type="Proteomes" id="UP000231426">
    <property type="component" value="Unassembled WGS sequence"/>
</dbReference>
<feature type="domain" description="Peptidase S11 D-alanyl-D-alanine carboxypeptidase A N-terminal" evidence="1">
    <location>
        <begin position="487"/>
        <end position="702"/>
    </location>
</feature>
<proteinExistence type="predicted"/>
<evidence type="ECO:0000259" key="1">
    <source>
        <dbReference type="Pfam" id="PF00768"/>
    </source>
</evidence>
<dbReference type="InterPro" id="IPR012338">
    <property type="entry name" value="Beta-lactam/transpept-like"/>
</dbReference>
<comment type="caution">
    <text evidence="2">The sequence shown here is derived from an EMBL/GenBank/DDBJ whole genome shotgun (WGS) entry which is preliminary data.</text>
</comment>
<organism evidence="2 3">
    <name type="scientific">Candidatus Magasanikbacteria bacterium CG10_big_fil_rev_8_21_14_0_10_36_32</name>
    <dbReference type="NCBI Taxonomy" id="1974646"/>
    <lineage>
        <taxon>Bacteria</taxon>
        <taxon>Candidatus Magasanikiibacteriota</taxon>
    </lineage>
</organism>
<name>A0A2M6W7I1_9BACT</name>
<dbReference type="GO" id="GO:0009002">
    <property type="term" value="F:serine-type D-Ala-D-Ala carboxypeptidase activity"/>
    <property type="evidence" value="ECO:0007669"/>
    <property type="project" value="InterPro"/>
</dbReference>
<dbReference type="GO" id="GO:0006508">
    <property type="term" value="P:proteolysis"/>
    <property type="evidence" value="ECO:0007669"/>
    <property type="project" value="InterPro"/>
</dbReference>
<evidence type="ECO:0000313" key="2">
    <source>
        <dbReference type="EMBL" id="PIT88772.1"/>
    </source>
</evidence>
<accession>A0A2M6W7I1</accession>
<dbReference type="SUPFAM" id="SSF56601">
    <property type="entry name" value="beta-lactamase/transpeptidase-like"/>
    <property type="match status" value="1"/>
</dbReference>
<dbReference type="AlphaFoldDB" id="A0A2M6W7I1"/>
<gene>
    <name evidence="2" type="ORF">COU29_00110</name>
</gene>
<sequence>MSHKKTIKFYFSALIILLIGVPAITVAATDFNPHYIISDEEIQNCNALTRDGVQQFLDSRGSYLRNYQTVDASGMLKSAADIIYEAAVNNQISQKFLLVTLQKEQSLITDDSPTARQLDWATGYAVCDGCNLSDPRVVKNKGFGKQVDGAAGIIRWYYDNKNQSSFIKQKNQSILIDSQEVTPQSWATAFLYTYTPHLQGNKNFWKIWQSWFSQLYPNGTLLQSASSSEYWVVQNGTKRKIKNNSILMSRSDPKLAVIIPDIDLTNYPDGSDINFANYSLLKTPTKTYLVDYDTLRPFASDETIRQLGYNPQEIINIYEQDIAGYAIGAEINATTVAPQGVIYQITDLNNAYYLLKDSKLYPITDNAILKINPYKNLSVEKHQIKDLAKFETANMPINFADGTLLKIKDNNKLYVIDKGKKRNITDSETFSAMGYKLENVITVTLLTSLNIPEGEPIYVNNALASSQNKFLGDNEGPVDDLFATKIDAYLVAEYPSGKIISGKNIDKKRPIASLTKLLVAYESLQQNLDLSKSTTYQSSSYASSGNPLGLINGEKIKNIDLLSSMLIGSVNNASRMIAQASGLSEKNLISNINKRLDDWGADNSQIKDVTGLSKDNVSTARDMLKIFIKVVANSTIKDTISNTTYTFRELLSKNKTVTHTISNVNKLMLDSTKKYRILASNSGYTNEAGTVMAILIEDKTTKAQKVIITLGNNNFAQRFSEPHRLANWLISEQTKLSINN</sequence>
<dbReference type="Pfam" id="PF00768">
    <property type="entry name" value="Peptidase_S11"/>
    <property type="match status" value="1"/>
</dbReference>
<dbReference type="Gene3D" id="3.40.710.10">
    <property type="entry name" value="DD-peptidase/beta-lactamase superfamily"/>
    <property type="match status" value="1"/>
</dbReference>
<protein>
    <recommendedName>
        <fullName evidence="1">Peptidase S11 D-alanyl-D-alanine carboxypeptidase A N-terminal domain-containing protein</fullName>
    </recommendedName>
</protein>
<dbReference type="InterPro" id="IPR001967">
    <property type="entry name" value="Peptidase_S11_N"/>
</dbReference>